<dbReference type="EMBL" id="CP016438">
    <property type="protein sequence ID" value="ANS66743.1"/>
    <property type="molecule type" value="Genomic_DNA"/>
</dbReference>
<dbReference type="AlphaFoldDB" id="A0A1B1ME18"/>
<evidence type="ECO:0000313" key="2">
    <source>
        <dbReference type="Proteomes" id="UP000092598"/>
    </source>
</evidence>
<reference evidence="1 2" key="1">
    <citation type="submission" date="2016-07" db="EMBL/GenBank/DDBJ databases">
        <title>Enhancement of antibiotic productionsby engineered nitrateutilization in actinobacteria.</title>
        <authorList>
            <person name="Meng S.C."/>
        </authorList>
    </citation>
    <scope>NUCLEOTIDE SEQUENCE [LARGE SCALE GENOMIC DNA]</scope>
    <source>
        <strain evidence="1 2">NRRL 2936</strain>
    </source>
</reference>
<sequence>MDGTGRSDGPAGVNTKLYLCSLSLAAALLIVIRLFALPHLGGATKVSLSDTIISIVDALTGAAVASLCVSLLVVFFYGLRRQGPMEVQVAAPGSISAELDKAAGATNSWDYRGHTARYFRSAVLPTLLRRAERQGHYLSVNVQVLDPDNGELMDFFAEYRRNANPDRRDYWTRRRAQAEIAATIIRLQLLSYQFSRLNCRVYLASTVSPFTIDLSDTCVIVTREKAGTAALKYPVGSSFYDSTKEDMRLSNSQSTELPLPRSATELDPGSVADVREVLSLLDILQGADDELLNLTLDAYRRPVNPYANA</sequence>
<gene>
    <name evidence="1" type="ORF">SLINC_4519</name>
</gene>
<organism evidence="1 2">
    <name type="scientific">Streptomyces lincolnensis</name>
    <dbReference type="NCBI Taxonomy" id="1915"/>
    <lineage>
        <taxon>Bacteria</taxon>
        <taxon>Bacillati</taxon>
        <taxon>Actinomycetota</taxon>
        <taxon>Actinomycetes</taxon>
        <taxon>Kitasatosporales</taxon>
        <taxon>Streptomycetaceae</taxon>
        <taxon>Streptomyces</taxon>
    </lineage>
</organism>
<dbReference type="KEGG" id="sls:SLINC_4519"/>
<keyword evidence="2" id="KW-1185">Reference proteome</keyword>
<accession>A0A1B1ME18</accession>
<dbReference type="OrthoDB" id="3675517at2"/>
<protein>
    <submittedName>
        <fullName evidence="1">Uncharacterized protein</fullName>
    </submittedName>
</protein>
<proteinExistence type="predicted"/>
<evidence type="ECO:0000313" key="1">
    <source>
        <dbReference type="EMBL" id="ANS66743.1"/>
    </source>
</evidence>
<dbReference type="Proteomes" id="UP000092598">
    <property type="component" value="Chromosome"/>
</dbReference>
<name>A0A1B1ME18_STRLN</name>
<dbReference type="RefSeq" id="WP_152039012.1">
    <property type="nucleotide sequence ID" value="NZ_CP016438.1"/>
</dbReference>